<dbReference type="Proteomes" id="UP001165587">
    <property type="component" value="Unassembled WGS sequence"/>
</dbReference>
<protein>
    <submittedName>
        <fullName evidence="1">SDR family NAD(P)-dependent oxidoreductase</fullName>
    </submittedName>
</protein>
<name>A0AA42BWN3_9MICO</name>
<accession>A0AA42BWN3</accession>
<dbReference type="AlphaFoldDB" id="A0AA42BWN3"/>
<evidence type="ECO:0000313" key="2">
    <source>
        <dbReference type="Proteomes" id="UP001165587"/>
    </source>
</evidence>
<dbReference type="Pfam" id="PF00106">
    <property type="entry name" value="adh_short"/>
    <property type="match status" value="1"/>
</dbReference>
<dbReference type="InterPro" id="IPR036291">
    <property type="entry name" value="NAD(P)-bd_dom_sf"/>
</dbReference>
<gene>
    <name evidence="1" type="ORF">N1028_12270</name>
</gene>
<dbReference type="PANTHER" id="PTHR43431:SF1">
    <property type="entry name" value="OS08G0476300 PROTEIN"/>
    <property type="match status" value="1"/>
</dbReference>
<dbReference type="Gene3D" id="3.40.50.720">
    <property type="entry name" value="NAD(P)-binding Rossmann-like Domain"/>
    <property type="match status" value="1"/>
</dbReference>
<comment type="caution">
    <text evidence="1">The sequence shown here is derived from an EMBL/GenBank/DDBJ whole genome shotgun (WGS) entry which is preliminary data.</text>
</comment>
<organism evidence="1 2">
    <name type="scientific">Herbiconiux oxytropis</name>
    <dbReference type="NCBI Taxonomy" id="2970915"/>
    <lineage>
        <taxon>Bacteria</taxon>
        <taxon>Bacillati</taxon>
        <taxon>Actinomycetota</taxon>
        <taxon>Actinomycetes</taxon>
        <taxon>Micrococcales</taxon>
        <taxon>Microbacteriaceae</taxon>
        <taxon>Herbiconiux</taxon>
    </lineage>
</organism>
<proteinExistence type="predicted"/>
<dbReference type="SUPFAM" id="SSF51735">
    <property type="entry name" value="NAD(P)-binding Rossmann-fold domains"/>
    <property type="match status" value="1"/>
</dbReference>
<dbReference type="InterPro" id="IPR002347">
    <property type="entry name" value="SDR_fam"/>
</dbReference>
<evidence type="ECO:0000313" key="1">
    <source>
        <dbReference type="EMBL" id="MCS5726668.1"/>
    </source>
</evidence>
<keyword evidence="2" id="KW-1185">Reference proteome</keyword>
<reference evidence="1" key="1">
    <citation type="submission" date="2022-08" db="EMBL/GenBank/DDBJ databases">
        <authorList>
            <person name="Deng Y."/>
            <person name="Han X.-F."/>
            <person name="Zhang Y.-Q."/>
        </authorList>
    </citation>
    <scope>NUCLEOTIDE SEQUENCE</scope>
    <source>
        <strain evidence="1">CPCC 203407</strain>
    </source>
</reference>
<dbReference type="PANTHER" id="PTHR43431">
    <property type="entry name" value="OXIDOREDUCTASE, SHORT CHAIN DEHYDROGENASE/REDUCTASE FAMILY (AFU_ORTHOLOGUE AFUA_5G14000)"/>
    <property type="match status" value="1"/>
</dbReference>
<dbReference type="EMBL" id="JANLCK010000006">
    <property type="protein sequence ID" value="MCS5726668.1"/>
    <property type="molecule type" value="Genomic_DNA"/>
</dbReference>
<dbReference type="RefSeq" id="WP_259529323.1">
    <property type="nucleotide sequence ID" value="NZ_JANLCK010000006.1"/>
</dbReference>
<sequence length="225" mass="23510">MTDSPSTPQALIVGVGPGLGLSLARKFGNEGFALTIAGRSEQKLAEFATQLRSEGLRVDTAIADAADPKGFQASLQELAGKITPSVVVYNAAIVASDNILTSDIDYLITNYNIDALGAIIAAQVFTPAMRHAGTGTFLTSGGYAYIDPYPAYATIALGKGGLRVATVLIHKELKDEGVHVASVTIAGGIEPGTAMAPELIADTFWELHTQPADEWTAETVFDGTK</sequence>